<dbReference type="AlphaFoldDB" id="A0A8J6TFU4"/>
<reference evidence="1 2" key="1">
    <citation type="submission" date="2020-08" db="EMBL/GenBank/DDBJ databases">
        <title>Bridging the membrane lipid divide: bacteria of the FCB group superphylum have the potential to synthesize archaeal ether lipids.</title>
        <authorList>
            <person name="Villanueva L."/>
            <person name="Von Meijenfeldt F.A.B."/>
            <person name="Westbye A.B."/>
            <person name="Yadav S."/>
            <person name="Hopmans E.C."/>
            <person name="Dutilh B.E."/>
            <person name="Sinninghe Damste J.S."/>
        </authorList>
    </citation>
    <scope>NUCLEOTIDE SEQUENCE [LARGE SCALE GENOMIC DNA]</scope>
    <source>
        <strain evidence="1">NIOZ-UU47</strain>
    </source>
</reference>
<evidence type="ECO:0000313" key="1">
    <source>
        <dbReference type="EMBL" id="MBC8317947.1"/>
    </source>
</evidence>
<name>A0A8J6TFU4_9BACT</name>
<gene>
    <name evidence="1" type="ORF">H8E41_08565</name>
</gene>
<dbReference type="EMBL" id="JACNJZ010000118">
    <property type="protein sequence ID" value="MBC8317947.1"/>
    <property type="molecule type" value="Genomic_DNA"/>
</dbReference>
<organism evidence="1 2">
    <name type="scientific">Candidatus Desulfobia pelagia</name>
    <dbReference type="NCBI Taxonomy" id="2841692"/>
    <lineage>
        <taxon>Bacteria</taxon>
        <taxon>Pseudomonadati</taxon>
        <taxon>Thermodesulfobacteriota</taxon>
        <taxon>Desulfobulbia</taxon>
        <taxon>Desulfobulbales</taxon>
        <taxon>Desulfobulbaceae</taxon>
        <taxon>Candidatus Desulfobia</taxon>
    </lineage>
</organism>
<dbReference type="PROSITE" id="PS51257">
    <property type="entry name" value="PROKAR_LIPOPROTEIN"/>
    <property type="match status" value="1"/>
</dbReference>
<protein>
    <submittedName>
        <fullName evidence="1">Uncharacterized protein</fullName>
    </submittedName>
</protein>
<accession>A0A8J6TFU4</accession>
<dbReference type="Proteomes" id="UP000614424">
    <property type="component" value="Unassembled WGS sequence"/>
</dbReference>
<proteinExistence type="predicted"/>
<evidence type="ECO:0000313" key="2">
    <source>
        <dbReference type="Proteomes" id="UP000614424"/>
    </source>
</evidence>
<comment type="caution">
    <text evidence="1">The sequence shown here is derived from an EMBL/GenBank/DDBJ whole genome shotgun (WGS) entry which is preliminary data.</text>
</comment>
<sequence length="162" mass="19043">MLRFSFHYSFAILALVFLIGSCAPGSYGRLQWSDEALDLFESSRLLEDHTYYYFGPEMKPEAIIAIDNKYVLATSLWKKIDLTTQELSQWMERIDNRHRFLKEKYRGATIVDEQGNRLGIWYSQIDWTVIKRGAENEVIIFTPDTSRFHRDTRDRDTSSATK</sequence>